<feature type="signal peptide" evidence="1">
    <location>
        <begin position="1"/>
        <end position="37"/>
    </location>
</feature>
<reference evidence="3 4" key="1">
    <citation type="journal article" date="2015" name="Genome Announc.">
        <title>Draft Genome Sequence of Cyanobacterium Hassallia byssoidea Strain VB512170, Isolated from Monuments in India.</title>
        <authorList>
            <person name="Singh D."/>
            <person name="Chandrababunaidu M.M."/>
            <person name="Panda A."/>
            <person name="Sen D."/>
            <person name="Bhattacharyya S."/>
            <person name="Adhikary S.P."/>
            <person name="Tripathy S."/>
        </authorList>
    </citation>
    <scope>NUCLEOTIDE SEQUENCE [LARGE SCALE GENOMIC DNA]</scope>
    <source>
        <strain evidence="3 4">VB512170</strain>
    </source>
</reference>
<evidence type="ECO:0000259" key="2">
    <source>
        <dbReference type="Pfam" id="PF13767"/>
    </source>
</evidence>
<sequence>MKIISYFFFGSRKQLMLEKSFLFGALAAVGLASSAFAFSYQVDAQTPTEIRNYAKAVLAMEPERRRTFEGIKKLIGGGEIPQIVCSNPNSLNGLPNKARELAVNYCNRSQQIVEQNGLSIDNFNKITRDLQSNQKLKDEVYNTLLDLQKKP</sequence>
<evidence type="ECO:0000313" key="4">
    <source>
        <dbReference type="Proteomes" id="UP000031549"/>
    </source>
</evidence>
<comment type="caution">
    <text evidence="3">The sequence shown here is derived from an EMBL/GenBank/DDBJ whole genome shotgun (WGS) entry which is preliminary data.</text>
</comment>
<keyword evidence="4" id="KW-1185">Reference proteome</keyword>
<dbReference type="InterPro" id="IPR025433">
    <property type="entry name" value="DUF4168"/>
</dbReference>
<evidence type="ECO:0000256" key="1">
    <source>
        <dbReference type="SAM" id="SignalP"/>
    </source>
</evidence>
<dbReference type="EMBL" id="JTCM02000031">
    <property type="protein sequence ID" value="NEU73964.1"/>
    <property type="molecule type" value="Genomic_DNA"/>
</dbReference>
<feature type="domain" description="DUF4168" evidence="2">
    <location>
        <begin position="47"/>
        <end position="140"/>
    </location>
</feature>
<proteinExistence type="predicted"/>
<dbReference type="Pfam" id="PF13767">
    <property type="entry name" value="DUF4168"/>
    <property type="match status" value="1"/>
</dbReference>
<gene>
    <name evidence="3" type="ORF">PI95_015710</name>
</gene>
<organism evidence="3 4">
    <name type="scientific">Hassallia byssoidea VB512170</name>
    <dbReference type="NCBI Taxonomy" id="1304833"/>
    <lineage>
        <taxon>Bacteria</taxon>
        <taxon>Bacillati</taxon>
        <taxon>Cyanobacteriota</taxon>
        <taxon>Cyanophyceae</taxon>
        <taxon>Nostocales</taxon>
        <taxon>Tolypothrichaceae</taxon>
        <taxon>Hassallia</taxon>
    </lineage>
</organism>
<dbReference type="Proteomes" id="UP000031549">
    <property type="component" value="Unassembled WGS sequence"/>
</dbReference>
<name>A0A846HB99_9CYAN</name>
<keyword evidence="1" id="KW-0732">Signal</keyword>
<feature type="chain" id="PRO_5032874638" evidence="1">
    <location>
        <begin position="38"/>
        <end position="151"/>
    </location>
</feature>
<dbReference type="AlphaFoldDB" id="A0A846HB99"/>
<evidence type="ECO:0000313" key="3">
    <source>
        <dbReference type="EMBL" id="NEU73964.1"/>
    </source>
</evidence>
<protein>
    <submittedName>
        <fullName evidence="3">DUF4168 domain-containing protein</fullName>
    </submittedName>
</protein>
<accession>A0A846HB99</accession>